<evidence type="ECO:0000256" key="5">
    <source>
        <dbReference type="ARBA" id="ARBA00022448"/>
    </source>
</evidence>
<evidence type="ECO:0000256" key="7">
    <source>
        <dbReference type="ARBA" id="ARBA00022519"/>
    </source>
</evidence>
<feature type="transmembrane region" description="Helical" evidence="13">
    <location>
        <begin position="130"/>
        <end position="153"/>
    </location>
</feature>
<dbReference type="EMBL" id="BBYR01000039">
    <property type="protein sequence ID" value="GAP36833.1"/>
    <property type="molecule type" value="Genomic_DNA"/>
</dbReference>
<evidence type="ECO:0000256" key="6">
    <source>
        <dbReference type="ARBA" id="ARBA00022475"/>
    </source>
</evidence>
<feature type="transmembrane region" description="Helical" evidence="13">
    <location>
        <begin position="202"/>
        <end position="226"/>
    </location>
</feature>
<dbReference type="NCBIfam" id="TIGR01190">
    <property type="entry name" value="ccmB"/>
    <property type="match status" value="1"/>
</dbReference>
<accession>A0A0K8P2I9</accession>
<comment type="function">
    <text evidence="1 12">Required for the export of heme to the periplasm for the biogenesis of c-type cytochromes.</text>
</comment>
<keyword evidence="9 12" id="KW-0201">Cytochrome c-type biogenesis</keyword>
<keyword evidence="8 13" id="KW-0812">Transmembrane</keyword>
<evidence type="ECO:0000256" key="2">
    <source>
        <dbReference type="ARBA" id="ARBA00004429"/>
    </source>
</evidence>
<evidence type="ECO:0000256" key="10">
    <source>
        <dbReference type="ARBA" id="ARBA00022989"/>
    </source>
</evidence>
<dbReference type="RefSeq" id="WP_054020799.1">
    <property type="nucleotide sequence ID" value="NZ_BBYR01000039.1"/>
</dbReference>
<reference evidence="15" key="1">
    <citation type="submission" date="2015-07" db="EMBL/GenBank/DDBJ databases">
        <title>Discovery of a poly(ethylene terephthalate assimilation.</title>
        <authorList>
            <person name="Yoshida S."/>
            <person name="Hiraga K."/>
            <person name="Takehana T."/>
            <person name="Taniguchi I."/>
            <person name="Yamaji H."/>
            <person name="Maeda Y."/>
            <person name="Toyohara K."/>
            <person name="Miyamoto K."/>
            <person name="Kimura Y."/>
            <person name="Oda K."/>
        </authorList>
    </citation>
    <scope>NUCLEOTIDE SEQUENCE [LARGE SCALE GENOMIC DNA]</scope>
    <source>
        <strain evidence="15">NBRC 110686 / TISTR 2288 / 201-F6</strain>
    </source>
</reference>
<reference evidence="14 15" key="2">
    <citation type="journal article" date="2016" name="Science">
        <title>A bacterium that degrades and assimilates poly(ethylene terephthalate).</title>
        <authorList>
            <person name="Yoshida S."/>
            <person name="Hiraga K."/>
            <person name="Takehana T."/>
            <person name="Taniguchi I."/>
            <person name="Yamaji H."/>
            <person name="Maeda Y."/>
            <person name="Toyohara K."/>
            <person name="Miyamoto K."/>
            <person name="Kimura Y."/>
            <person name="Oda K."/>
        </authorList>
    </citation>
    <scope>NUCLEOTIDE SEQUENCE [LARGE SCALE GENOMIC DNA]</scope>
    <source>
        <strain evidence="15">NBRC 110686 / TISTR 2288 / 201-F6</strain>
    </source>
</reference>
<evidence type="ECO:0000256" key="11">
    <source>
        <dbReference type="ARBA" id="ARBA00023136"/>
    </source>
</evidence>
<dbReference type="PIRSF" id="PIRSF002764">
    <property type="entry name" value="CcmB"/>
    <property type="match status" value="1"/>
</dbReference>
<evidence type="ECO:0000256" key="1">
    <source>
        <dbReference type="ARBA" id="ARBA00002442"/>
    </source>
</evidence>
<dbReference type="OrthoDB" id="9799895at2"/>
<dbReference type="GO" id="GO:0015232">
    <property type="term" value="F:heme transmembrane transporter activity"/>
    <property type="evidence" value="ECO:0007669"/>
    <property type="project" value="InterPro"/>
</dbReference>
<evidence type="ECO:0000313" key="14">
    <source>
        <dbReference type="EMBL" id="GAP36833.1"/>
    </source>
</evidence>
<keyword evidence="15" id="KW-1185">Reference proteome</keyword>
<evidence type="ECO:0000256" key="3">
    <source>
        <dbReference type="ARBA" id="ARBA00010544"/>
    </source>
</evidence>
<feature type="transmembrane region" description="Helical" evidence="13">
    <location>
        <begin position="165"/>
        <end position="190"/>
    </location>
</feature>
<comment type="subcellular location">
    <subcellularLocation>
        <location evidence="2">Cell inner membrane</location>
        <topology evidence="2">Multi-pass membrane protein</topology>
    </subcellularLocation>
</comment>
<name>A0A0K8P2I9_PISS1</name>
<comment type="caution">
    <text evidence="14">The sequence shown here is derived from an EMBL/GenBank/DDBJ whole genome shotgun (WGS) entry which is preliminary data.</text>
</comment>
<dbReference type="GO" id="GO:1903607">
    <property type="term" value="P:cytochrome c biosynthetic process"/>
    <property type="evidence" value="ECO:0007669"/>
    <property type="project" value="TreeGrafter"/>
</dbReference>
<dbReference type="GO" id="GO:0017004">
    <property type="term" value="P:cytochrome complex assembly"/>
    <property type="evidence" value="ECO:0007669"/>
    <property type="project" value="UniProtKB-KW"/>
</dbReference>
<protein>
    <recommendedName>
        <fullName evidence="4 12">Heme exporter protein B</fullName>
    </recommendedName>
</protein>
<dbReference type="Proteomes" id="UP000037660">
    <property type="component" value="Unassembled WGS sequence"/>
</dbReference>
<dbReference type="InterPro" id="IPR003544">
    <property type="entry name" value="Cyt_c_biogenesis_CcmB"/>
</dbReference>
<evidence type="ECO:0000313" key="15">
    <source>
        <dbReference type="Proteomes" id="UP000037660"/>
    </source>
</evidence>
<gene>
    <name evidence="14" type="ORF">ISF6_2673</name>
</gene>
<feature type="transmembrane region" description="Helical" evidence="13">
    <location>
        <begin position="59"/>
        <end position="78"/>
    </location>
</feature>
<evidence type="ECO:0000256" key="4">
    <source>
        <dbReference type="ARBA" id="ARBA00016452"/>
    </source>
</evidence>
<dbReference type="Pfam" id="PF03379">
    <property type="entry name" value="CcmB"/>
    <property type="match status" value="1"/>
</dbReference>
<keyword evidence="7 12" id="KW-0997">Cell inner membrane</keyword>
<evidence type="ECO:0000256" key="9">
    <source>
        <dbReference type="ARBA" id="ARBA00022748"/>
    </source>
</evidence>
<organism evidence="14 15">
    <name type="scientific">Piscinibacter sakaiensis</name>
    <name type="common">Ideonella sakaiensis</name>
    <dbReference type="NCBI Taxonomy" id="1547922"/>
    <lineage>
        <taxon>Bacteria</taxon>
        <taxon>Pseudomonadati</taxon>
        <taxon>Pseudomonadota</taxon>
        <taxon>Betaproteobacteria</taxon>
        <taxon>Burkholderiales</taxon>
        <taxon>Sphaerotilaceae</taxon>
        <taxon>Piscinibacter</taxon>
    </lineage>
</organism>
<keyword evidence="5 12" id="KW-0813">Transport</keyword>
<sequence length="227" mass="22863">MRSAAAPALFVPVVLRDLRLAARRRSEVLLPLAFFAVAVTLFPLGVGPEPQTLRQIAPGVVWVCALLAAMLSVTQLYAGDHADGSLEQMLLSGASPLALAAAKALAHWLLTGAPLVLVSPVFGLAFGLDARAIGALAAALALGTPILSLLGGLGAALTLGLRGGAVLLILLVVPLCIPALIFGTGAVGAVEAGLSAEAHYSLLAALLIFTTLFGPWGTAAALSIAVE</sequence>
<keyword evidence="6 12" id="KW-1003">Cell membrane</keyword>
<evidence type="ECO:0000256" key="8">
    <source>
        <dbReference type="ARBA" id="ARBA00022692"/>
    </source>
</evidence>
<evidence type="ECO:0000256" key="12">
    <source>
        <dbReference type="PIRNR" id="PIRNR002764"/>
    </source>
</evidence>
<dbReference type="PRINTS" id="PR01414">
    <property type="entry name" value="CCMBBIOGNSIS"/>
</dbReference>
<dbReference type="PANTHER" id="PTHR30070:SF1">
    <property type="entry name" value="CYTOCHROME C BIOGENESIS B-RELATED"/>
    <property type="match status" value="1"/>
</dbReference>
<dbReference type="STRING" id="1547922.ISF6_2673"/>
<comment type="similarity">
    <text evidence="3 12">Belongs to the CcmB/CycW/HelB family.</text>
</comment>
<keyword evidence="11 12" id="KW-0472">Membrane</keyword>
<evidence type="ECO:0000256" key="13">
    <source>
        <dbReference type="SAM" id="Phobius"/>
    </source>
</evidence>
<proteinExistence type="inferred from homology"/>
<dbReference type="AlphaFoldDB" id="A0A0K8P2I9"/>
<dbReference type="GO" id="GO:0005886">
    <property type="term" value="C:plasma membrane"/>
    <property type="evidence" value="ECO:0007669"/>
    <property type="project" value="UniProtKB-SubCell"/>
</dbReference>
<dbReference type="InterPro" id="IPR026031">
    <property type="entry name" value="Cyt_c_CcmB_bac"/>
</dbReference>
<feature type="transmembrane region" description="Helical" evidence="13">
    <location>
        <begin position="28"/>
        <end position="47"/>
    </location>
</feature>
<keyword evidence="10 13" id="KW-1133">Transmembrane helix</keyword>
<dbReference type="PANTHER" id="PTHR30070">
    <property type="entry name" value="HEME EXPORTER PROTEIN B"/>
    <property type="match status" value="1"/>
</dbReference>